<gene>
    <name evidence="2" type="primary">LOC102804975</name>
</gene>
<dbReference type="GeneID" id="102804975"/>
<dbReference type="InterPro" id="IPR011992">
    <property type="entry name" value="EF-hand-dom_pair"/>
</dbReference>
<evidence type="ECO:0000313" key="2">
    <source>
        <dbReference type="RefSeq" id="XP_006820082.1"/>
    </source>
</evidence>
<protein>
    <submittedName>
        <fullName evidence="2">Uncharacterized protein LOC102804975</fullName>
    </submittedName>
</protein>
<proteinExistence type="predicted"/>
<name>A0ABM0MJ91_SACKO</name>
<dbReference type="SUPFAM" id="SSF47473">
    <property type="entry name" value="EF-hand"/>
    <property type="match status" value="1"/>
</dbReference>
<sequence>MTVMCLDENMVNQDNILKQAYDNLDFSKLQDDITHFVELFGSVDRRQMGSISTESLQGILSTALDQEIKDSTYKQILYDLGKDQNSSIDKMEFLADIPYFLTYRN</sequence>
<accession>A0ABM0MJ91</accession>
<organism evidence="1 2">
    <name type="scientific">Saccoglossus kowalevskii</name>
    <name type="common">Acorn worm</name>
    <dbReference type="NCBI Taxonomy" id="10224"/>
    <lineage>
        <taxon>Eukaryota</taxon>
        <taxon>Metazoa</taxon>
        <taxon>Hemichordata</taxon>
        <taxon>Enteropneusta</taxon>
        <taxon>Harrimaniidae</taxon>
        <taxon>Saccoglossus</taxon>
    </lineage>
</organism>
<dbReference type="RefSeq" id="XP_006820082.1">
    <property type="nucleotide sequence ID" value="XM_006820019.1"/>
</dbReference>
<dbReference type="Proteomes" id="UP000694865">
    <property type="component" value="Unplaced"/>
</dbReference>
<keyword evidence="1" id="KW-1185">Reference proteome</keyword>
<dbReference type="Gene3D" id="1.10.238.10">
    <property type="entry name" value="EF-hand"/>
    <property type="match status" value="1"/>
</dbReference>
<evidence type="ECO:0000313" key="1">
    <source>
        <dbReference type="Proteomes" id="UP000694865"/>
    </source>
</evidence>
<reference evidence="2" key="1">
    <citation type="submission" date="2025-08" db="UniProtKB">
        <authorList>
            <consortium name="RefSeq"/>
        </authorList>
    </citation>
    <scope>IDENTIFICATION</scope>
    <source>
        <tissue evidence="2">Testes</tissue>
    </source>
</reference>